<evidence type="ECO:0000313" key="3">
    <source>
        <dbReference type="Proteomes" id="UP000281553"/>
    </source>
</evidence>
<proteinExistence type="predicted"/>
<gene>
    <name evidence="2" type="ORF">DILT_LOCUS8111</name>
</gene>
<reference evidence="2 3" key="1">
    <citation type="submission" date="2018-11" db="EMBL/GenBank/DDBJ databases">
        <authorList>
            <consortium name="Pathogen Informatics"/>
        </authorList>
    </citation>
    <scope>NUCLEOTIDE SEQUENCE [LARGE SCALE GENOMIC DNA]</scope>
</reference>
<dbReference type="AlphaFoldDB" id="A0A3P7LFY1"/>
<evidence type="ECO:0000256" key="1">
    <source>
        <dbReference type="SAM" id="MobiDB-lite"/>
    </source>
</evidence>
<keyword evidence="3" id="KW-1185">Reference proteome</keyword>
<feature type="region of interest" description="Disordered" evidence="1">
    <location>
        <begin position="41"/>
        <end position="115"/>
    </location>
</feature>
<dbReference type="Proteomes" id="UP000281553">
    <property type="component" value="Unassembled WGS sequence"/>
</dbReference>
<protein>
    <submittedName>
        <fullName evidence="2">Uncharacterized protein</fullName>
    </submittedName>
</protein>
<organism evidence="2 3">
    <name type="scientific">Dibothriocephalus latus</name>
    <name type="common">Fish tapeworm</name>
    <name type="synonym">Diphyllobothrium latum</name>
    <dbReference type="NCBI Taxonomy" id="60516"/>
    <lineage>
        <taxon>Eukaryota</taxon>
        <taxon>Metazoa</taxon>
        <taxon>Spiralia</taxon>
        <taxon>Lophotrochozoa</taxon>
        <taxon>Platyhelminthes</taxon>
        <taxon>Cestoda</taxon>
        <taxon>Eucestoda</taxon>
        <taxon>Diphyllobothriidea</taxon>
        <taxon>Diphyllobothriidae</taxon>
        <taxon>Dibothriocephalus</taxon>
    </lineage>
</organism>
<evidence type="ECO:0000313" key="2">
    <source>
        <dbReference type="EMBL" id="VDN12280.1"/>
    </source>
</evidence>
<name>A0A3P7LFY1_DIBLA</name>
<sequence length="115" mass="12649">MHLRLPEAVVDEGLRITVDYAEGMQMIYLLLIRTVVTSGREPTLTEEGNGGHREPHDPCGTLTRAGAREAQSAPEEYHQAISPPSDKGKVDENANVTLFTSDLKGHRRRESAIGQ</sequence>
<accession>A0A3P7LFY1</accession>
<dbReference type="EMBL" id="UYRU01053513">
    <property type="protein sequence ID" value="VDN12280.1"/>
    <property type="molecule type" value="Genomic_DNA"/>
</dbReference>